<dbReference type="EMBL" id="SSTG01000073">
    <property type="protein sequence ID" value="THG50088.1"/>
    <property type="molecule type" value="Genomic_DNA"/>
</dbReference>
<name>A0AC61S561_9BACT</name>
<reference evidence="1" key="1">
    <citation type="submission" date="2019-04" db="EMBL/GenBank/DDBJ databases">
        <title>Microbes associate with the intestines of laboratory mice.</title>
        <authorList>
            <person name="Navarre W."/>
            <person name="Wong E."/>
            <person name="Huang K.C."/>
            <person name="Tropini C."/>
            <person name="Ng K."/>
            <person name="Yu B."/>
        </authorList>
    </citation>
    <scope>NUCLEOTIDE SEQUENCE</scope>
    <source>
        <strain evidence="1">NM86_A22</strain>
    </source>
</reference>
<evidence type="ECO:0000313" key="2">
    <source>
        <dbReference type="Proteomes" id="UP000305401"/>
    </source>
</evidence>
<dbReference type="Proteomes" id="UP000305401">
    <property type="component" value="Unassembled WGS sequence"/>
</dbReference>
<organism evidence="1 2">
    <name type="scientific">Muribaculum caecicola</name>
    <dbReference type="NCBI Taxonomy" id="3038144"/>
    <lineage>
        <taxon>Bacteria</taxon>
        <taxon>Pseudomonadati</taxon>
        <taxon>Bacteroidota</taxon>
        <taxon>Bacteroidia</taxon>
        <taxon>Bacteroidales</taxon>
        <taxon>Muribaculaceae</taxon>
        <taxon>Muribaculum</taxon>
    </lineage>
</organism>
<comment type="caution">
    <text evidence="1">The sequence shown here is derived from an EMBL/GenBank/DDBJ whole genome shotgun (WGS) entry which is preliminary data.</text>
</comment>
<gene>
    <name evidence="1" type="ORF">E5990_06715</name>
</gene>
<proteinExistence type="predicted"/>
<evidence type="ECO:0000313" key="1">
    <source>
        <dbReference type="EMBL" id="THG50088.1"/>
    </source>
</evidence>
<accession>A0AC61S561</accession>
<protein>
    <submittedName>
        <fullName evidence="1">Helix-turn-helix transcriptional regulator</fullName>
    </submittedName>
</protein>
<sequence>MNNNIRVERAIKRVSQQDVADAIGVTRQTIFSIENNKYVPSTELALRLSAYFGKTVNELFRIVDSKE</sequence>
<keyword evidence="2" id="KW-1185">Reference proteome</keyword>